<dbReference type="Gene3D" id="2.40.170.20">
    <property type="entry name" value="TonB-dependent receptor, beta-barrel domain"/>
    <property type="match status" value="1"/>
</dbReference>
<evidence type="ECO:0000256" key="2">
    <source>
        <dbReference type="ARBA" id="ARBA00023136"/>
    </source>
</evidence>
<feature type="non-terminal residue" evidence="4">
    <location>
        <position position="1"/>
    </location>
</feature>
<comment type="subcellular location">
    <subcellularLocation>
        <location evidence="1">Cell outer membrane</location>
    </subcellularLocation>
</comment>
<protein>
    <submittedName>
        <fullName evidence="4">TonB-dependent receptor</fullName>
    </submittedName>
</protein>
<evidence type="ECO:0000313" key="5">
    <source>
        <dbReference type="Proteomes" id="UP000441609"/>
    </source>
</evidence>
<evidence type="ECO:0000256" key="1">
    <source>
        <dbReference type="ARBA" id="ARBA00004442"/>
    </source>
</evidence>
<dbReference type="InterPro" id="IPR036942">
    <property type="entry name" value="Beta-barrel_TonB_sf"/>
</dbReference>
<proteinExistence type="predicted"/>
<keyword evidence="2" id="KW-0472">Membrane</keyword>
<reference evidence="4 5" key="1">
    <citation type="journal article" date="2019" name="Nat. Med.">
        <title>A library of human gut bacterial isolates paired with longitudinal multiomics data enables mechanistic microbiome research.</title>
        <authorList>
            <person name="Poyet M."/>
            <person name="Groussin M."/>
            <person name="Gibbons S.M."/>
            <person name="Avila-Pacheco J."/>
            <person name="Jiang X."/>
            <person name="Kearney S.M."/>
            <person name="Perrotta A.R."/>
            <person name="Berdy B."/>
            <person name="Zhao S."/>
            <person name="Lieberman T.D."/>
            <person name="Swanson P.K."/>
            <person name="Smith M."/>
            <person name="Roesemann S."/>
            <person name="Alexander J.E."/>
            <person name="Rich S.A."/>
            <person name="Livny J."/>
            <person name="Vlamakis H."/>
            <person name="Clish C."/>
            <person name="Bullock K."/>
            <person name="Deik A."/>
            <person name="Scott J."/>
            <person name="Pierce K.A."/>
            <person name="Xavier R.J."/>
            <person name="Alm E.J."/>
        </authorList>
    </citation>
    <scope>NUCLEOTIDE SEQUENCE [LARGE SCALE GENOMIC DNA]</scope>
    <source>
        <strain evidence="4 5">BIOML-A20</strain>
    </source>
</reference>
<accession>A0A9Q4QXP6</accession>
<keyword evidence="4" id="KW-0675">Receptor</keyword>
<organism evidence="4 5">
    <name type="scientific">Parabacteroides distasonis</name>
    <dbReference type="NCBI Taxonomy" id="823"/>
    <lineage>
        <taxon>Bacteria</taxon>
        <taxon>Pseudomonadati</taxon>
        <taxon>Bacteroidota</taxon>
        <taxon>Bacteroidia</taxon>
        <taxon>Bacteroidales</taxon>
        <taxon>Tannerellaceae</taxon>
        <taxon>Parabacteroides</taxon>
    </lineage>
</organism>
<dbReference type="EMBL" id="WKMO01000072">
    <property type="protein sequence ID" value="MSB76194.1"/>
    <property type="molecule type" value="Genomic_DNA"/>
</dbReference>
<evidence type="ECO:0000256" key="3">
    <source>
        <dbReference type="ARBA" id="ARBA00023237"/>
    </source>
</evidence>
<dbReference type="SUPFAM" id="SSF56935">
    <property type="entry name" value="Porins"/>
    <property type="match status" value="1"/>
</dbReference>
<dbReference type="GO" id="GO:0009279">
    <property type="term" value="C:cell outer membrane"/>
    <property type="evidence" value="ECO:0007669"/>
    <property type="project" value="UniProtKB-SubCell"/>
</dbReference>
<evidence type="ECO:0000313" key="4">
    <source>
        <dbReference type="EMBL" id="MSB76194.1"/>
    </source>
</evidence>
<gene>
    <name evidence="4" type="ORF">GKD70_23395</name>
</gene>
<name>A0A9Q4QXP6_PARDI</name>
<dbReference type="AlphaFoldDB" id="A0A9Q4QXP6"/>
<keyword evidence="3" id="KW-0998">Cell outer membrane</keyword>
<comment type="caution">
    <text evidence="4">The sequence shown here is derived from an EMBL/GenBank/DDBJ whole genome shotgun (WGS) entry which is preliminary data.</text>
</comment>
<dbReference type="Proteomes" id="UP000441609">
    <property type="component" value="Unassembled WGS sequence"/>
</dbReference>
<sequence length="123" mass="13860">PDTYGYFTATYTPIKPLSIALSGTYTGRMLVQRMDITAENAELGAMPERKAEAIRTPRFFDLGVKLAYDFKLYKTVDLQLNGGVQNLFESYQKDFDRGANRDSGYIYGPSLPRSFFAGVKISY</sequence>